<dbReference type="InterPro" id="IPR017853">
    <property type="entry name" value="GH"/>
</dbReference>
<dbReference type="STRING" id="551996.SAMN05192573_113130"/>
<dbReference type="SUPFAM" id="SSF51445">
    <property type="entry name" value="(Trans)glycosidases"/>
    <property type="match status" value="1"/>
</dbReference>
<dbReference type="Proteomes" id="UP000199705">
    <property type="component" value="Unassembled WGS sequence"/>
</dbReference>
<feature type="signal peptide" evidence="5">
    <location>
        <begin position="1"/>
        <end position="22"/>
    </location>
</feature>
<gene>
    <name evidence="7" type="ORF">SAMN05192573_113130</name>
</gene>
<dbReference type="GO" id="GO:0004553">
    <property type="term" value="F:hydrolase activity, hydrolyzing O-glycosyl compounds"/>
    <property type="evidence" value="ECO:0007669"/>
    <property type="project" value="InterPro"/>
</dbReference>
<dbReference type="Gene3D" id="3.20.20.80">
    <property type="entry name" value="Glycosidases"/>
    <property type="match status" value="1"/>
</dbReference>
<dbReference type="RefSeq" id="WP_208057763.1">
    <property type="nucleotide sequence ID" value="NZ_FNCG01000013.1"/>
</dbReference>
<protein>
    <submittedName>
        <fullName evidence="7">Cellulase (Glycosyl hydrolase family 5)</fullName>
    </submittedName>
</protein>
<evidence type="ECO:0000256" key="3">
    <source>
        <dbReference type="RuleBase" id="RU361153"/>
    </source>
</evidence>
<dbReference type="InterPro" id="IPR001547">
    <property type="entry name" value="Glyco_hydro_5"/>
</dbReference>
<feature type="region of interest" description="Disordered" evidence="4">
    <location>
        <begin position="140"/>
        <end position="165"/>
    </location>
</feature>
<evidence type="ECO:0000313" key="8">
    <source>
        <dbReference type="Proteomes" id="UP000199705"/>
    </source>
</evidence>
<evidence type="ECO:0000256" key="1">
    <source>
        <dbReference type="ARBA" id="ARBA00022801"/>
    </source>
</evidence>
<sequence>MQTKLKVLALALAMPLGMRVMAQQKAPAQVWSQEKAKTWYAQQQWLVGADFIPSTAINQLEMWQADTFDPKTIDRELGYAQGIGMNVMRVFLHHLAWKQDPEGFKKRMDEYLAISSKHGVKTMFVFFDDCWNKVPKIGKQPEPKPGIHNSGWMQDPGQPASDNAANSPVLEKYVKDVLKRFANDKRILLWDLYNEPGNSDKGNKTLPLLKSVFKWARQVNPSQPISAGVWRWDLEDLNKFQIANSDVVTYHDYTPEGDHLKTVQFLKMNGRPLICTEYMARPRNSLFGTVLPMLKKENVGAINWGFVSGKTNTIYAWDTPMPDGKEPKLWFHDIFRKDGTAYIPEETNLIKKLTER</sequence>
<dbReference type="EMBL" id="FNCG01000013">
    <property type="protein sequence ID" value="SDH88064.1"/>
    <property type="molecule type" value="Genomic_DNA"/>
</dbReference>
<comment type="similarity">
    <text evidence="3">Belongs to the glycosyl hydrolase 5 (cellulase A) family.</text>
</comment>
<accession>A0A1G8G0Z8</accession>
<dbReference type="GO" id="GO:0000272">
    <property type="term" value="P:polysaccharide catabolic process"/>
    <property type="evidence" value="ECO:0007669"/>
    <property type="project" value="InterPro"/>
</dbReference>
<dbReference type="AlphaFoldDB" id="A0A1G8G0Z8"/>
<keyword evidence="8" id="KW-1185">Reference proteome</keyword>
<keyword evidence="1 3" id="KW-0378">Hydrolase</keyword>
<name>A0A1G8G0Z8_9SPHI</name>
<proteinExistence type="inferred from homology"/>
<dbReference type="Pfam" id="PF00150">
    <property type="entry name" value="Cellulase"/>
    <property type="match status" value="1"/>
</dbReference>
<keyword evidence="5" id="KW-0732">Signal</keyword>
<evidence type="ECO:0000313" key="7">
    <source>
        <dbReference type="EMBL" id="SDH88064.1"/>
    </source>
</evidence>
<reference evidence="8" key="1">
    <citation type="submission" date="2016-10" db="EMBL/GenBank/DDBJ databases">
        <authorList>
            <person name="Varghese N."/>
            <person name="Submissions S."/>
        </authorList>
    </citation>
    <scope>NUCLEOTIDE SEQUENCE [LARGE SCALE GENOMIC DNA]</scope>
    <source>
        <strain evidence="8">Gh-67</strain>
    </source>
</reference>
<evidence type="ECO:0000256" key="5">
    <source>
        <dbReference type="SAM" id="SignalP"/>
    </source>
</evidence>
<keyword evidence="2 3" id="KW-0326">Glycosidase</keyword>
<organism evidence="7 8">
    <name type="scientific">Mucilaginibacter gossypii</name>
    <dbReference type="NCBI Taxonomy" id="551996"/>
    <lineage>
        <taxon>Bacteria</taxon>
        <taxon>Pseudomonadati</taxon>
        <taxon>Bacteroidota</taxon>
        <taxon>Sphingobacteriia</taxon>
        <taxon>Sphingobacteriales</taxon>
        <taxon>Sphingobacteriaceae</taxon>
        <taxon>Mucilaginibacter</taxon>
    </lineage>
</organism>
<evidence type="ECO:0000259" key="6">
    <source>
        <dbReference type="Pfam" id="PF00150"/>
    </source>
</evidence>
<evidence type="ECO:0000256" key="4">
    <source>
        <dbReference type="SAM" id="MobiDB-lite"/>
    </source>
</evidence>
<feature type="chain" id="PRO_5011712790" evidence="5">
    <location>
        <begin position="23"/>
        <end position="356"/>
    </location>
</feature>
<evidence type="ECO:0000256" key="2">
    <source>
        <dbReference type="ARBA" id="ARBA00023295"/>
    </source>
</evidence>
<feature type="domain" description="Glycoside hydrolase family 5" evidence="6">
    <location>
        <begin position="84"/>
        <end position="303"/>
    </location>
</feature>